<reference evidence="1" key="1">
    <citation type="submission" date="2018-05" db="EMBL/GenBank/DDBJ databases">
        <authorList>
            <person name="Lanie J.A."/>
            <person name="Ng W.-L."/>
            <person name="Kazmierczak K.M."/>
            <person name="Andrzejewski T.M."/>
            <person name="Davidsen T.M."/>
            <person name="Wayne K.J."/>
            <person name="Tettelin H."/>
            <person name="Glass J.I."/>
            <person name="Rusch D."/>
            <person name="Podicherti R."/>
            <person name="Tsui H.-C.T."/>
            <person name="Winkler M.E."/>
        </authorList>
    </citation>
    <scope>NUCLEOTIDE SEQUENCE</scope>
</reference>
<protein>
    <recommendedName>
        <fullName evidence="2">4Fe4S-binding SPASM domain-containing protein</fullName>
    </recommendedName>
</protein>
<evidence type="ECO:0008006" key="2">
    <source>
        <dbReference type="Google" id="ProtNLM"/>
    </source>
</evidence>
<sequence>MSNLPKGQCYTGYLFARLDTSGNYHICCGSVPIGGSYQEDGRFIKYWKSDKLKKLLHGLKTNLLEYNSMWDNACDDCPHVVINNEIYDHLEGVRELPKGHGLDPYLEPFKSDDFTLAPISFSFEIINSCDHRCNFCWNWSYDMLDNNTQWPDW</sequence>
<accession>A0A382XIN1</accession>
<dbReference type="EMBL" id="UINC01167770">
    <property type="protein sequence ID" value="SVD70455.1"/>
    <property type="molecule type" value="Genomic_DNA"/>
</dbReference>
<feature type="non-terminal residue" evidence="1">
    <location>
        <position position="153"/>
    </location>
</feature>
<evidence type="ECO:0000313" key="1">
    <source>
        <dbReference type="EMBL" id="SVD70455.1"/>
    </source>
</evidence>
<name>A0A382XIN1_9ZZZZ</name>
<gene>
    <name evidence="1" type="ORF">METZ01_LOCUS423309</name>
</gene>
<organism evidence="1">
    <name type="scientific">marine metagenome</name>
    <dbReference type="NCBI Taxonomy" id="408172"/>
    <lineage>
        <taxon>unclassified sequences</taxon>
        <taxon>metagenomes</taxon>
        <taxon>ecological metagenomes</taxon>
    </lineage>
</organism>
<proteinExistence type="predicted"/>
<dbReference type="AlphaFoldDB" id="A0A382XIN1"/>